<reference evidence="1 2" key="1">
    <citation type="submission" date="2019-09" db="EMBL/GenBank/DDBJ databases">
        <title>Genome sequence of Clostridium sp. EA1.</title>
        <authorList>
            <person name="Poehlein A."/>
            <person name="Bengelsdorf F.R."/>
            <person name="Daniel R."/>
        </authorList>
    </citation>
    <scope>NUCLEOTIDE SEQUENCE [LARGE SCALE GENOMIC DNA]</scope>
    <source>
        <strain evidence="1 2">EA1</strain>
    </source>
</reference>
<sequence length="94" mass="10327">MTCTTNKIQINGEWRDILVIQSDVPVTFANPGCIADGNTLYFTDGAVFRSEQQDGKYYYWFVINSTSTIPGLSAQISDLQNQIDALTLSTLGVA</sequence>
<evidence type="ECO:0000313" key="2">
    <source>
        <dbReference type="Proteomes" id="UP000469440"/>
    </source>
</evidence>
<proteinExistence type="predicted"/>
<dbReference type="RefSeq" id="WP_156989569.1">
    <property type="nucleotide sequence ID" value="NZ_VWXL01000010.1"/>
</dbReference>
<name>A0A6N8HVK0_9FIRM</name>
<keyword evidence="2" id="KW-1185">Reference proteome</keyword>
<organism evidence="1 2">
    <name type="scientific">Caproicibacter fermentans</name>
    <dbReference type="NCBI Taxonomy" id="2576756"/>
    <lineage>
        <taxon>Bacteria</taxon>
        <taxon>Bacillati</taxon>
        <taxon>Bacillota</taxon>
        <taxon>Clostridia</taxon>
        <taxon>Eubacteriales</taxon>
        <taxon>Acutalibacteraceae</taxon>
        <taxon>Caproicibacter</taxon>
    </lineage>
</organism>
<dbReference type="EMBL" id="VWXL01000010">
    <property type="protein sequence ID" value="MVB09580.1"/>
    <property type="molecule type" value="Genomic_DNA"/>
</dbReference>
<dbReference type="AlphaFoldDB" id="A0A6N8HVK0"/>
<evidence type="ECO:0000313" key="1">
    <source>
        <dbReference type="EMBL" id="MVB09580.1"/>
    </source>
</evidence>
<accession>A0A6N8HVK0</accession>
<comment type="caution">
    <text evidence="1">The sequence shown here is derived from an EMBL/GenBank/DDBJ whole genome shotgun (WGS) entry which is preliminary data.</text>
</comment>
<gene>
    <name evidence="1" type="ORF">CAFE_02360</name>
</gene>
<protein>
    <submittedName>
        <fullName evidence="1">Uncharacterized protein</fullName>
    </submittedName>
</protein>
<dbReference type="Proteomes" id="UP000469440">
    <property type="component" value="Unassembled WGS sequence"/>
</dbReference>